<dbReference type="PANTHER" id="PTHR40457">
    <property type="entry name" value="PHOSPHOLIPASE A1"/>
    <property type="match status" value="1"/>
</dbReference>
<dbReference type="InterPro" id="IPR003187">
    <property type="entry name" value="PLipase_A1"/>
</dbReference>
<feature type="active site" description="Proton acceptor" evidence="18">
    <location>
        <position position="179"/>
    </location>
</feature>
<keyword evidence="17 20" id="KW-0998">Cell outer membrane</keyword>
<comment type="caution">
    <text evidence="21">The sequence shown here is derived from an EMBL/GenBank/DDBJ whole genome shotgun (WGS) entry which is preliminary data.</text>
</comment>
<keyword evidence="12 20" id="KW-0378">Hydrolase</keyword>
<feature type="binding site" description="in dimeric form" evidence="19">
    <location>
        <position position="143"/>
    </location>
    <ligand>
        <name>Ca(2+)</name>
        <dbReference type="ChEBI" id="CHEBI:29108"/>
        <label>1</label>
    </ligand>
</feature>
<evidence type="ECO:0000256" key="13">
    <source>
        <dbReference type="ARBA" id="ARBA00022837"/>
    </source>
</evidence>
<evidence type="ECO:0000256" key="10">
    <source>
        <dbReference type="ARBA" id="ARBA00022723"/>
    </source>
</evidence>
<evidence type="ECO:0000256" key="2">
    <source>
        <dbReference type="ARBA" id="ARBA00001604"/>
    </source>
</evidence>
<name>A0A136A2V1_9ALTE</name>
<feature type="binding site" description="in dimeric form" evidence="19">
    <location>
        <position position="231"/>
    </location>
    <ligand>
        <name>Ca(2+)</name>
        <dbReference type="ChEBI" id="CHEBI:29108"/>
        <label>1</label>
    </ligand>
</feature>
<evidence type="ECO:0000313" key="21">
    <source>
        <dbReference type="EMBL" id="KXI29561.1"/>
    </source>
</evidence>
<dbReference type="Gene3D" id="2.40.230.10">
    <property type="entry name" value="Phospholipase A1"/>
    <property type="match status" value="1"/>
</dbReference>
<keyword evidence="16" id="KW-0472">Membrane</keyword>
<evidence type="ECO:0000256" key="3">
    <source>
        <dbReference type="ARBA" id="ARBA00010525"/>
    </source>
</evidence>
<evidence type="ECO:0000256" key="18">
    <source>
        <dbReference type="PIRSR" id="PIRSR603187-1"/>
    </source>
</evidence>
<dbReference type="PANTHER" id="PTHR40457:SF1">
    <property type="entry name" value="PHOSPHOLIPASE A1"/>
    <property type="match status" value="1"/>
</dbReference>
<evidence type="ECO:0000256" key="5">
    <source>
        <dbReference type="ARBA" id="ARBA00013179"/>
    </source>
</evidence>
<keyword evidence="10 19" id="KW-0479">Metal-binding</keyword>
<evidence type="ECO:0000256" key="17">
    <source>
        <dbReference type="ARBA" id="ARBA00023237"/>
    </source>
</evidence>
<comment type="subunit">
    <text evidence="4 20">Homodimer; dimerization is reversible, and the dimeric form is the active one.</text>
</comment>
<dbReference type="GO" id="GO:0004623">
    <property type="term" value="F:phospholipase A2 activity"/>
    <property type="evidence" value="ECO:0007669"/>
    <property type="project" value="UniProtKB-EC"/>
</dbReference>
<organism evidence="21 22">
    <name type="scientific">Paraglaciecola hydrolytica</name>
    <dbReference type="NCBI Taxonomy" id="1799789"/>
    <lineage>
        <taxon>Bacteria</taxon>
        <taxon>Pseudomonadati</taxon>
        <taxon>Pseudomonadota</taxon>
        <taxon>Gammaproteobacteria</taxon>
        <taxon>Alteromonadales</taxon>
        <taxon>Alteromonadaceae</taxon>
        <taxon>Paraglaciecola</taxon>
    </lineage>
</organism>
<dbReference type="Proteomes" id="UP000070299">
    <property type="component" value="Unassembled WGS sequence"/>
</dbReference>
<dbReference type="Pfam" id="PF02253">
    <property type="entry name" value="PLA1"/>
    <property type="match status" value="1"/>
</dbReference>
<comment type="catalytic activity">
    <reaction evidence="1 20">
        <text>a 1,2-diacyl-sn-glycero-3-phosphocholine + H2O = a 2-acyl-sn-glycero-3-phosphocholine + a fatty acid + H(+)</text>
        <dbReference type="Rhea" id="RHEA:18689"/>
        <dbReference type="ChEBI" id="CHEBI:15377"/>
        <dbReference type="ChEBI" id="CHEBI:15378"/>
        <dbReference type="ChEBI" id="CHEBI:28868"/>
        <dbReference type="ChEBI" id="CHEBI:57643"/>
        <dbReference type="ChEBI" id="CHEBI:57875"/>
        <dbReference type="EC" id="3.1.1.32"/>
    </reaction>
</comment>
<dbReference type="STRING" id="1799789.AX660_05760"/>
<feature type="binding site" description="in dimeric form" evidence="19">
    <location>
        <position position="189"/>
    </location>
    <ligand>
        <name>Ca(2+)</name>
        <dbReference type="ChEBI" id="CHEBI:29108"/>
        <label>1</label>
    </ligand>
</feature>
<dbReference type="RefSeq" id="WP_068372241.1">
    <property type="nucleotide sequence ID" value="NZ_LSNE01000003.1"/>
</dbReference>
<evidence type="ECO:0000256" key="12">
    <source>
        <dbReference type="ARBA" id="ARBA00022801"/>
    </source>
</evidence>
<dbReference type="GO" id="GO:0016042">
    <property type="term" value="P:lipid catabolic process"/>
    <property type="evidence" value="ECO:0007669"/>
    <property type="project" value="UniProtKB-KW"/>
</dbReference>
<keyword evidence="14 20" id="KW-0442">Lipid degradation</keyword>
<evidence type="ECO:0000256" key="7">
    <source>
        <dbReference type="ARBA" id="ARBA00021726"/>
    </source>
</evidence>
<accession>A0A136A2V1</accession>
<dbReference type="EMBL" id="LSNE01000003">
    <property type="protein sequence ID" value="KXI29561.1"/>
    <property type="molecule type" value="Genomic_DNA"/>
</dbReference>
<comment type="function">
    <text evidence="20">Hydrolysis of phosphatidylcholine with phospholipase A2 (EC 3.1.1.4) and phospholipase A1 (EC 3.1.1.32) activities.</text>
</comment>
<evidence type="ECO:0000256" key="16">
    <source>
        <dbReference type="ARBA" id="ARBA00023136"/>
    </source>
</evidence>
<keyword evidence="13 19" id="KW-0106">Calcium</keyword>
<evidence type="ECO:0000256" key="9">
    <source>
        <dbReference type="ARBA" id="ARBA00022692"/>
    </source>
</evidence>
<gene>
    <name evidence="21" type="ORF">AX660_05760</name>
</gene>
<dbReference type="EC" id="3.1.1.32" evidence="5 20"/>
<sequence length="317" mass="36199">MDSKPHIKRLLSTAIWILLLKPVYAQEPEKELTKEQTSDKPAVAVVEPVISILQKRGKADSALVAIPFSIAQHRLNYILPVSWASNPNDIDIDGLGDLNLDNFEAKYQISIKFPLYLHEENTSGLYFGFTAMSFWQVYNGKISKPFRETNYEPEIFYSFQNSLTILGFEFNQLQVGFNHQSNGQSGARSRSWNRLFASALFSDANAFYYVKTWYRIPEDDKLDMNDTEGDDNPDITDFLGHIELGFGTKLGNFDLLTLVRNNLKVNNNKGSIELNLSYALSARYNLLLQYFNGYGDSLIDYNRHQQRIGLGVQLAFF</sequence>
<keyword evidence="22" id="KW-1185">Reference proteome</keyword>
<comment type="cofactor">
    <cofactor evidence="20">
        <name>Ca(2+)</name>
        <dbReference type="ChEBI" id="CHEBI:29108"/>
    </cofactor>
    <text evidence="20">Binds 1 Ca(2+) ion per monomer. In the dimeric form the Ca(2+) is bound by different amino acids with binding of each Ca(2+) shared with ligands coming from each monomer. The Ca(2+) ion may have a role in catalysis.</text>
</comment>
<proteinExistence type="inferred from homology"/>
<dbReference type="OrthoDB" id="188433at2"/>
<keyword evidence="9" id="KW-0812">Transmembrane</keyword>
<evidence type="ECO:0000256" key="19">
    <source>
        <dbReference type="PIRSR" id="PIRSR603187-2"/>
    </source>
</evidence>
<dbReference type="GO" id="GO:0009279">
    <property type="term" value="C:cell outer membrane"/>
    <property type="evidence" value="ECO:0007669"/>
    <property type="project" value="UniProtKB-SubCell"/>
</dbReference>
<keyword evidence="11" id="KW-0732">Signal</keyword>
<evidence type="ECO:0000256" key="1">
    <source>
        <dbReference type="ARBA" id="ARBA00000111"/>
    </source>
</evidence>
<keyword evidence="8" id="KW-1134">Transmembrane beta strand</keyword>
<reference evidence="22" key="1">
    <citation type="submission" date="2016-02" db="EMBL/GenBank/DDBJ databases">
        <authorList>
            <person name="Schultz-Johansen M."/>
            <person name="Glaring M.A."/>
            <person name="Bech P.K."/>
            <person name="Stougaard P."/>
        </authorList>
    </citation>
    <scope>NUCLEOTIDE SEQUENCE [LARGE SCALE GENOMIC DNA]</scope>
    <source>
        <strain evidence="22">S66</strain>
    </source>
</reference>
<evidence type="ECO:0000313" key="22">
    <source>
        <dbReference type="Proteomes" id="UP000070299"/>
    </source>
</evidence>
<dbReference type="InterPro" id="IPR036541">
    <property type="entry name" value="PLipase_A1_sf"/>
</dbReference>
<evidence type="ECO:0000256" key="15">
    <source>
        <dbReference type="ARBA" id="ARBA00023098"/>
    </source>
</evidence>
<feature type="active site" description="Nucleophile" evidence="18">
    <location>
        <position position="181"/>
    </location>
</feature>
<evidence type="ECO:0000256" key="20">
    <source>
        <dbReference type="RuleBase" id="RU366027"/>
    </source>
</evidence>
<dbReference type="GO" id="GO:0008970">
    <property type="term" value="F:phospholipase A1 activity"/>
    <property type="evidence" value="ECO:0007669"/>
    <property type="project" value="UniProtKB-EC"/>
</dbReference>
<evidence type="ECO:0000256" key="4">
    <source>
        <dbReference type="ARBA" id="ARBA00011702"/>
    </source>
</evidence>
<dbReference type="GO" id="GO:0005509">
    <property type="term" value="F:calcium ion binding"/>
    <property type="evidence" value="ECO:0007669"/>
    <property type="project" value="TreeGrafter"/>
</dbReference>
<dbReference type="SUPFAM" id="SSF56931">
    <property type="entry name" value="Outer membrane phospholipase A (OMPLA)"/>
    <property type="match status" value="1"/>
</dbReference>
<dbReference type="AlphaFoldDB" id="A0A136A2V1"/>
<dbReference type="CDD" id="cd00541">
    <property type="entry name" value="OMPLA"/>
    <property type="match status" value="1"/>
</dbReference>
<evidence type="ECO:0000256" key="8">
    <source>
        <dbReference type="ARBA" id="ARBA00022452"/>
    </source>
</evidence>
<evidence type="ECO:0000256" key="6">
    <source>
        <dbReference type="ARBA" id="ARBA00013278"/>
    </source>
</evidence>
<dbReference type="PRINTS" id="PR01486">
    <property type="entry name" value="PHPHLIPASEA1"/>
</dbReference>
<comment type="subcellular location">
    <subcellularLocation>
        <location evidence="20">Cell outer membrane</location>
        <topology evidence="20">Multi-pass membrane protein</topology>
    </subcellularLocation>
    <text evidence="20">One of the very few enzymes located there.</text>
</comment>
<keyword evidence="15 20" id="KW-0443">Lipid metabolism</keyword>
<protein>
    <recommendedName>
        <fullName evidence="7 20">Phospholipase A1</fullName>
        <ecNumber evidence="5 20">3.1.1.32</ecNumber>
        <ecNumber evidence="6 20">3.1.1.4</ecNumber>
    </recommendedName>
    <alternativeName>
        <fullName evidence="20">Phosphatidylcholine 1-acylhydrolase</fullName>
    </alternativeName>
</protein>
<evidence type="ECO:0000256" key="14">
    <source>
        <dbReference type="ARBA" id="ARBA00022963"/>
    </source>
</evidence>
<dbReference type="EC" id="3.1.1.4" evidence="6 20"/>
<comment type="catalytic activity">
    <reaction evidence="2 20">
        <text>a 1,2-diacyl-sn-glycero-3-phosphocholine + H2O = a 1-acyl-sn-glycero-3-phosphocholine + a fatty acid + H(+)</text>
        <dbReference type="Rhea" id="RHEA:15801"/>
        <dbReference type="ChEBI" id="CHEBI:15377"/>
        <dbReference type="ChEBI" id="CHEBI:15378"/>
        <dbReference type="ChEBI" id="CHEBI:28868"/>
        <dbReference type="ChEBI" id="CHEBI:57643"/>
        <dbReference type="ChEBI" id="CHEBI:58168"/>
        <dbReference type="EC" id="3.1.1.4"/>
    </reaction>
</comment>
<comment type="similarity">
    <text evidence="3 20">Belongs to the phospholipase A1 family.</text>
</comment>
<evidence type="ECO:0000256" key="11">
    <source>
        <dbReference type="ARBA" id="ARBA00022729"/>
    </source>
</evidence>